<dbReference type="InterPro" id="IPR001878">
    <property type="entry name" value="Znf_CCHC"/>
</dbReference>
<evidence type="ECO:0000259" key="3">
    <source>
        <dbReference type="PROSITE" id="PS50158"/>
    </source>
</evidence>
<dbReference type="SMART" id="SM00343">
    <property type="entry name" value="ZnF_C2HC"/>
    <property type="match status" value="1"/>
</dbReference>
<evidence type="ECO:0000256" key="1">
    <source>
        <dbReference type="PROSITE-ProRule" id="PRU00047"/>
    </source>
</evidence>
<feature type="region of interest" description="Disordered" evidence="2">
    <location>
        <begin position="94"/>
        <end position="115"/>
    </location>
</feature>
<dbReference type="Gene3D" id="4.10.60.10">
    <property type="entry name" value="Zinc finger, CCHC-type"/>
    <property type="match status" value="1"/>
</dbReference>
<protein>
    <recommendedName>
        <fullName evidence="3">CCHC-type domain-containing protein</fullName>
    </recommendedName>
</protein>
<evidence type="ECO:0000313" key="4">
    <source>
        <dbReference type="EMBL" id="KAL2503938.1"/>
    </source>
</evidence>
<keyword evidence="1" id="KW-0479">Metal-binding</keyword>
<keyword evidence="1" id="KW-0862">Zinc</keyword>
<name>A0ABD1SUD2_9LAMI</name>
<dbReference type="PANTHER" id="PTHR47592:SF27">
    <property type="entry name" value="OS08G0421700 PROTEIN"/>
    <property type="match status" value="1"/>
</dbReference>
<dbReference type="Pfam" id="PF22936">
    <property type="entry name" value="Pol_BBD"/>
    <property type="match status" value="1"/>
</dbReference>
<dbReference type="Proteomes" id="UP001604336">
    <property type="component" value="Unassembled WGS sequence"/>
</dbReference>
<proteinExistence type="predicted"/>
<evidence type="ECO:0000256" key="2">
    <source>
        <dbReference type="SAM" id="MobiDB-lite"/>
    </source>
</evidence>
<sequence>MATDSITEVVATENQTMATMQSPSVNQTMAQVPSFAVTQTMAPTSHVSVPVNHGEKSEKFNRLNFKRWQQKMLFYLTTLNLARFLIDDASKLKQEHGQNSKTNKNKFGKGPKVGPKGGVSNKKFLRKCYNCDGVGHRSSECTLPKRNNKKEANVVDDITHDVSEMNFTAVISEVNLVGSNPKEWWIDISAIHHVCSDKEIFNSFEATENGEKLFMKNSATSEIKGQDKVVLKMTSRKELTLNNVLFVPEICKKLVSGSLLNKHSFYMVFESDKVILSKSRMFVGKSYVSDGFFKLNVMTVKPKINKINNSFTYLLESSNLWHGRL</sequence>
<dbReference type="PROSITE" id="PS50158">
    <property type="entry name" value="ZF_CCHC"/>
    <property type="match status" value="1"/>
</dbReference>
<feature type="domain" description="CCHC-type" evidence="3">
    <location>
        <begin position="126"/>
        <end position="141"/>
    </location>
</feature>
<evidence type="ECO:0000313" key="5">
    <source>
        <dbReference type="Proteomes" id="UP001604336"/>
    </source>
</evidence>
<dbReference type="InterPro" id="IPR036875">
    <property type="entry name" value="Znf_CCHC_sf"/>
</dbReference>
<dbReference type="SUPFAM" id="SSF57756">
    <property type="entry name" value="Retrovirus zinc finger-like domains"/>
    <property type="match status" value="1"/>
</dbReference>
<comment type="caution">
    <text evidence="4">The sequence shown here is derived from an EMBL/GenBank/DDBJ whole genome shotgun (WGS) entry which is preliminary data.</text>
</comment>
<dbReference type="Pfam" id="PF00098">
    <property type="entry name" value="zf-CCHC"/>
    <property type="match status" value="1"/>
</dbReference>
<dbReference type="EMBL" id="JBFOLK010000006">
    <property type="protein sequence ID" value="KAL2503938.1"/>
    <property type="molecule type" value="Genomic_DNA"/>
</dbReference>
<dbReference type="PANTHER" id="PTHR47592">
    <property type="entry name" value="PBF68 PROTEIN"/>
    <property type="match status" value="1"/>
</dbReference>
<accession>A0ABD1SUD2</accession>
<reference evidence="5" key="1">
    <citation type="submission" date="2024-07" db="EMBL/GenBank/DDBJ databases">
        <title>Two chromosome-level genome assemblies of Korean endemic species Abeliophyllum distichum and Forsythia ovata (Oleaceae).</title>
        <authorList>
            <person name="Jang H."/>
        </authorList>
    </citation>
    <scope>NUCLEOTIDE SEQUENCE [LARGE SCALE GENOMIC DNA]</scope>
</reference>
<keyword evidence="1" id="KW-0863">Zinc-finger</keyword>
<gene>
    <name evidence="4" type="ORF">Adt_19559</name>
</gene>
<keyword evidence="5" id="KW-1185">Reference proteome</keyword>
<dbReference type="InterPro" id="IPR054722">
    <property type="entry name" value="PolX-like_BBD"/>
</dbReference>
<dbReference type="GO" id="GO:0008270">
    <property type="term" value="F:zinc ion binding"/>
    <property type="evidence" value="ECO:0007669"/>
    <property type="project" value="UniProtKB-KW"/>
</dbReference>
<organism evidence="4 5">
    <name type="scientific">Abeliophyllum distichum</name>
    <dbReference type="NCBI Taxonomy" id="126358"/>
    <lineage>
        <taxon>Eukaryota</taxon>
        <taxon>Viridiplantae</taxon>
        <taxon>Streptophyta</taxon>
        <taxon>Embryophyta</taxon>
        <taxon>Tracheophyta</taxon>
        <taxon>Spermatophyta</taxon>
        <taxon>Magnoliopsida</taxon>
        <taxon>eudicotyledons</taxon>
        <taxon>Gunneridae</taxon>
        <taxon>Pentapetalae</taxon>
        <taxon>asterids</taxon>
        <taxon>lamiids</taxon>
        <taxon>Lamiales</taxon>
        <taxon>Oleaceae</taxon>
        <taxon>Forsythieae</taxon>
        <taxon>Abeliophyllum</taxon>
    </lineage>
</organism>
<dbReference type="AlphaFoldDB" id="A0ABD1SUD2"/>